<organism evidence="1 2">
    <name type="scientific">Tepiditoga spiralis</name>
    <dbReference type="NCBI Taxonomy" id="2108365"/>
    <lineage>
        <taxon>Bacteria</taxon>
        <taxon>Thermotogati</taxon>
        <taxon>Thermotogota</taxon>
        <taxon>Thermotogae</taxon>
        <taxon>Petrotogales</taxon>
        <taxon>Petrotogaceae</taxon>
        <taxon>Tepiditoga</taxon>
    </lineage>
</organism>
<sequence length="42" mass="4930">MKLIEIDVYMMMLLLTGKTKEEAIKITAKHFNVSENFIIENE</sequence>
<dbReference type="AlphaFoldDB" id="A0A7G1G8M5"/>
<keyword evidence="2" id="KW-1185">Reference proteome</keyword>
<protein>
    <submittedName>
        <fullName evidence="1">Uncharacterized protein</fullName>
    </submittedName>
</protein>
<dbReference type="RefSeq" id="WP_269777930.1">
    <property type="nucleotide sequence ID" value="NZ_AP018712.1"/>
</dbReference>
<name>A0A7G1G8M5_9BACT</name>
<evidence type="ECO:0000313" key="1">
    <source>
        <dbReference type="EMBL" id="BBE31776.1"/>
    </source>
</evidence>
<gene>
    <name evidence="1" type="ORF">OSSY52_19170</name>
</gene>
<reference evidence="1 2" key="1">
    <citation type="submission" date="2018-06" db="EMBL/GenBank/DDBJ databases">
        <title>Genome sequencing of Oceanotoga sp. sy52.</title>
        <authorList>
            <person name="Mori K."/>
        </authorList>
    </citation>
    <scope>NUCLEOTIDE SEQUENCE [LARGE SCALE GENOMIC DNA]</scope>
    <source>
        <strain evidence="2">sy52</strain>
    </source>
</reference>
<dbReference type="InParanoid" id="A0A7G1G8M5"/>
<evidence type="ECO:0000313" key="2">
    <source>
        <dbReference type="Proteomes" id="UP000516361"/>
    </source>
</evidence>
<dbReference type="Proteomes" id="UP000516361">
    <property type="component" value="Chromosome"/>
</dbReference>
<dbReference type="EMBL" id="AP018712">
    <property type="protein sequence ID" value="BBE31776.1"/>
    <property type="molecule type" value="Genomic_DNA"/>
</dbReference>
<proteinExistence type="predicted"/>
<dbReference type="KEGG" id="ocy:OSSY52_19170"/>
<accession>A0A7G1G8M5</accession>